<dbReference type="AlphaFoldDB" id="A0A2W7QJQ6"/>
<dbReference type="RefSeq" id="WP_111321806.1">
    <property type="nucleotide sequence ID" value="NZ_QKZT01000018.1"/>
</dbReference>
<evidence type="ECO:0000256" key="1">
    <source>
        <dbReference type="SAM" id="SignalP"/>
    </source>
</evidence>
<dbReference type="Proteomes" id="UP000248882">
    <property type="component" value="Unassembled WGS sequence"/>
</dbReference>
<proteinExistence type="predicted"/>
<gene>
    <name evidence="3" type="ORF">LV85_03519</name>
</gene>
<evidence type="ECO:0000259" key="2">
    <source>
        <dbReference type="Pfam" id="PF16369"/>
    </source>
</evidence>
<feature type="signal peptide" evidence="1">
    <location>
        <begin position="1"/>
        <end position="18"/>
    </location>
</feature>
<evidence type="ECO:0000313" key="3">
    <source>
        <dbReference type="EMBL" id="PZX48704.1"/>
    </source>
</evidence>
<dbReference type="Pfam" id="PF16369">
    <property type="entry name" value="GH43_C"/>
    <property type="match status" value="1"/>
</dbReference>
<keyword evidence="1" id="KW-0732">Signal</keyword>
<name>A0A2W7QJQ6_9BACT</name>
<sequence>MRYLLVILFFAASFSVQAQTSKELVGKWKLVKETMDGKVTTPEDTYQVFKANGSFEGITPRDSMKAKWKLSDDGKKLTVKMKYGSVDFTVDYFDAKKRVITSKQTGTLEYVKVDD</sequence>
<feature type="domain" description="Extracellular endo-alpha-(1-&gt;5)-L-arabinanase C-terminal" evidence="2">
    <location>
        <begin position="18"/>
        <end position="86"/>
    </location>
</feature>
<reference evidence="3 4" key="1">
    <citation type="submission" date="2018-06" db="EMBL/GenBank/DDBJ databases">
        <title>Genomic Encyclopedia of Archaeal and Bacterial Type Strains, Phase II (KMG-II): from individual species to whole genera.</title>
        <authorList>
            <person name="Goeker M."/>
        </authorList>
    </citation>
    <scope>NUCLEOTIDE SEQUENCE [LARGE SCALE GENOMIC DNA]</scope>
    <source>
        <strain evidence="3 4">DSM 19830</strain>
    </source>
</reference>
<organism evidence="3 4">
    <name type="scientific">Algoriphagus chordae</name>
    <dbReference type="NCBI Taxonomy" id="237019"/>
    <lineage>
        <taxon>Bacteria</taxon>
        <taxon>Pseudomonadati</taxon>
        <taxon>Bacteroidota</taxon>
        <taxon>Cytophagia</taxon>
        <taxon>Cytophagales</taxon>
        <taxon>Cyclobacteriaceae</taxon>
        <taxon>Algoriphagus</taxon>
    </lineage>
</organism>
<keyword evidence="4" id="KW-1185">Reference proteome</keyword>
<dbReference type="EMBL" id="QKZT01000018">
    <property type="protein sequence ID" value="PZX48704.1"/>
    <property type="molecule type" value="Genomic_DNA"/>
</dbReference>
<protein>
    <recommendedName>
        <fullName evidence="2">Extracellular endo-alpha-(1-&gt;5)-L-arabinanase C-terminal domain-containing protein</fullName>
    </recommendedName>
</protein>
<dbReference type="InterPro" id="IPR032291">
    <property type="entry name" value="Abn2_C"/>
</dbReference>
<comment type="caution">
    <text evidence="3">The sequence shown here is derived from an EMBL/GenBank/DDBJ whole genome shotgun (WGS) entry which is preliminary data.</text>
</comment>
<dbReference type="OrthoDB" id="1374368at2"/>
<feature type="chain" id="PRO_5015840841" description="Extracellular endo-alpha-(1-&gt;5)-L-arabinanase C-terminal domain-containing protein" evidence="1">
    <location>
        <begin position="19"/>
        <end position="115"/>
    </location>
</feature>
<accession>A0A2W7QJQ6</accession>
<evidence type="ECO:0000313" key="4">
    <source>
        <dbReference type="Proteomes" id="UP000248882"/>
    </source>
</evidence>